<dbReference type="SMART" id="SM00563">
    <property type="entry name" value="PlsC"/>
    <property type="match status" value="1"/>
</dbReference>
<evidence type="ECO:0000259" key="2">
    <source>
        <dbReference type="SMART" id="SM00563"/>
    </source>
</evidence>
<evidence type="ECO:0000313" key="3">
    <source>
        <dbReference type="EMBL" id="BDG06588.1"/>
    </source>
</evidence>
<evidence type="ECO:0000256" key="1">
    <source>
        <dbReference type="SAM" id="MobiDB-lite"/>
    </source>
</evidence>
<dbReference type="CDD" id="cd07987">
    <property type="entry name" value="LPLAT_MGAT-like"/>
    <property type="match status" value="1"/>
</dbReference>
<gene>
    <name evidence="3" type="ORF">AMOR_55840</name>
</gene>
<feature type="compositionally biased region" description="Low complexity" evidence="1">
    <location>
        <begin position="24"/>
        <end position="35"/>
    </location>
</feature>
<dbReference type="SUPFAM" id="SSF69593">
    <property type="entry name" value="Glycerol-3-phosphate (1)-acyltransferase"/>
    <property type="match status" value="1"/>
</dbReference>
<feature type="region of interest" description="Disordered" evidence="1">
    <location>
        <begin position="1"/>
        <end position="112"/>
    </location>
</feature>
<organism evidence="3 4">
    <name type="scientific">Anaeromyxobacter oryzae</name>
    <dbReference type="NCBI Taxonomy" id="2918170"/>
    <lineage>
        <taxon>Bacteria</taxon>
        <taxon>Pseudomonadati</taxon>
        <taxon>Myxococcota</taxon>
        <taxon>Myxococcia</taxon>
        <taxon>Myxococcales</taxon>
        <taxon>Cystobacterineae</taxon>
        <taxon>Anaeromyxobacteraceae</taxon>
        <taxon>Anaeromyxobacter</taxon>
    </lineage>
</organism>
<dbReference type="RefSeq" id="WP_248356935.1">
    <property type="nucleotide sequence ID" value="NZ_AP025591.1"/>
</dbReference>
<feature type="domain" description="Phospholipid/glycerol acyltransferase" evidence="2">
    <location>
        <begin position="219"/>
        <end position="338"/>
    </location>
</feature>
<dbReference type="EMBL" id="AP025591">
    <property type="protein sequence ID" value="BDG06588.1"/>
    <property type="molecule type" value="Genomic_DNA"/>
</dbReference>
<keyword evidence="4" id="KW-1185">Reference proteome</keyword>
<dbReference type="PANTHER" id="PTHR22753">
    <property type="entry name" value="TRANSMEMBRANE PROTEIN 68"/>
    <property type="match status" value="1"/>
</dbReference>
<protein>
    <recommendedName>
        <fullName evidence="2">Phospholipid/glycerol acyltransferase domain-containing protein</fullName>
    </recommendedName>
</protein>
<name>A0ABN6N3I0_9BACT</name>
<dbReference type="Proteomes" id="UP001162891">
    <property type="component" value="Chromosome"/>
</dbReference>
<sequence>MAPRHVYTVRVAGGTGRKKKAKARPAPARAAVRPVLGNDPFTRGAAPRTAVAKSRSPASVSPAIAEVKVPPASASGAPSPRPSPPARAGGEGGLTPTPTPPPDSAARRAEARLAEVERKVEAALDGAEERLAALAARTGVTAGAHELRETVARLLPALRERLGGLADVARLLEPPDRLDRFGMDPRLVERAAPVIELLYASWWRTTVRGIEHVPAEGPAIVVANHAGYVPWDALVLRHALRRDHPARRDLRPLLDDREVDAAVIGGLAVRLGAVRATPEAAERLLRDGAVLGVFPEGSAGAHKAWRDRYRIQHFGRGGFVKIALRTGATIVPCAIVGSEEASPGISRTGWLAERLGVPLLSASPALRVGAAAFLPLPTRWTLRFGEPVEVRALGPAAAGDPATVNRLAERIRATLQEMLDEDVAARTSVFL</sequence>
<dbReference type="Pfam" id="PF01553">
    <property type="entry name" value="Acyltransferase"/>
    <property type="match status" value="1"/>
</dbReference>
<proteinExistence type="predicted"/>
<dbReference type="InterPro" id="IPR002123">
    <property type="entry name" value="Plipid/glycerol_acylTrfase"/>
</dbReference>
<evidence type="ECO:0000313" key="4">
    <source>
        <dbReference type="Proteomes" id="UP001162891"/>
    </source>
</evidence>
<reference evidence="4" key="1">
    <citation type="journal article" date="2022" name="Int. J. Syst. Evol. Microbiol.">
        <title>Anaeromyxobacter oryzae sp. nov., Anaeromyxobacter diazotrophicus sp. nov. and Anaeromyxobacter paludicola sp. nov., isolated from paddy soils.</title>
        <authorList>
            <person name="Itoh H."/>
            <person name="Xu Z."/>
            <person name="Mise K."/>
            <person name="Masuda Y."/>
            <person name="Ushijima N."/>
            <person name="Hayakawa C."/>
            <person name="Shiratori Y."/>
            <person name="Senoo K."/>
        </authorList>
    </citation>
    <scope>NUCLEOTIDE SEQUENCE [LARGE SCALE GENOMIC DNA]</scope>
    <source>
        <strain evidence="4">Red232</strain>
    </source>
</reference>
<dbReference type="PANTHER" id="PTHR22753:SF14">
    <property type="entry name" value="MONOACYLGLYCEROL_DIACYLGLYCEROL O-ACYLTRANSFERASE"/>
    <property type="match status" value="1"/>
</dbReference>
<accession>A0ABN6N3I0</accession>